<comment type="caution">
    <text evidence="5">The sequence shown here is derived from an EMBL/GenBank/DDBJ whole genome shotgun (WGS) entry which is preliminary data.</text>
</comment>
<sequence>MNIQKSLCSFGLISLVCLAGLDAAPGDFVKDVRIPPLEFHFPEIKEIGKDANTRILFLENSEFPTRTLEISFYTGPSFYPNIPTELVEIFPEAWKKGGTVSHPGESFAEVWESYGSKMRVASDLETVTLTFSWLSRYDKESLALISEFLKEPLFGQDAFEIARLQLGEQIKRRNDNIMGLAFRKANELVYKGKVKGKSVSISVLDQLQEASLKEFYTKQLLSSRRSILVTGKWKEEEIPEFLQGILPPFSGSPVTEPQVSVQADLSKNLDKEVKNLVVDKANTQNVVLFMGVGPAHNDKDFYAIQVLNYIIGGGGFNSYFMSKIRSDKGLAYSSSSQPIFEKDHSVLYFFTQTKSQSTMEVYNLMGEILSDSSFSKISEEELRNAKEAILNKFIFLFTDSMEILRNEVRFREHKMPKDYLRKYRDKIQEVSLSDLKRVGKTYFRRDKLTAVVSGPKSSVSSELSGQKVIGPEDPVP</sequence>
<feature type="domain" description="Peptidase M16 N-terminal" evidence="3">
    <location>
        <begin position="98"/>
        <end position="197"/>
    </location>
</feature>
<evidence type="ECO:0000313" key="5">
    <source>
        <dbReference type="EMBL" id="TGJ98932.1"/>
    </source>
</evidence>
<evidence type="ECO:0000256" key="1">
    <source>
        <dbReference type="SAM" id="MobiDB-lite"/>
    </source>
</evidence>
<dbReference type="PANTHER" id="PTHR11851">
    <property type="entry name" value="METALLOPROTEASE"/>
    <property type="match status" value="1"/>
</dbReference>
<feature type="domain" description="Peptidase M16 C-terminal" evidence="4">
    <location>
        <begin position="208"/>
        <end position="388"/>
    </location>
</feature>
<reference evidence="6" key="1">
    <citation type="submission" date="2018-10" db="EMBL/GenBank/DDBJ databases">
        <authorList>
            <person name="Vincent A.T."/>
            <person name="Schiettekatte O."/>
            <person name="Bourhy P."/>
            <person name="Veyrier F.J."/>
            <person name="Picardeau M."/>
        </authorList>
    </citation>
    <scope>NUCLEOTIDE SEQUENCE</scope>
    <source>
        <strain evidence="6">201702690</strain>
    </source>
</reference>
<dbReference type="Proteomes" id="UP000297946">
    <property type="component" value="Unassembled WGS sequence"/>
</dbReference>
<dbReference type="RefSeq" id="WP_135645818.1">
    <property type="nucleotide sequence ID" value="NZ_RQER01000010.1"/>
</dbReference>
<dbReference type="Pfam" id="PF05193">
    <property type="entry name" value="Peptidase_M16_C"/>
    <property type="match status" value="1"/>
</dbReference>
<dbReference type="Pfam" id="PF00675">
    <property type="entry name" value="Peptidase_M16"/>
    <property type="match status" value="1"/>
</dbReference>
<feature type="chain" id="PRO_5043206963" evidence="2">
    <location>
        <begin position="24"/>
        <end position="476"/>
    </location>
</feature>
<keyword evidence="7" id="KW-1185">Reference proteome</keyword>
<keyword evidence="2" id="KW-0732">Signal</keyword>
<dbReference type="InterPro" id="IPR011249">
    <property type="entry name" value="Metalloenz_LuxS/M16"/>
</dbReference>
<evidence type="ECO:0000259" key="4">
    <source>
        <dbReference type="Pfam" id="PF05193"/>
    </source>
</evidence>
<evidence type="ECO:0000259" key="3">
    <source>
        <dbReference type="Pfam" id="PF00675"/>
    </source>
</evidence>
<feature type="compositionally biased region" description="Polar residues" evidence="1">
    <location>
        <begin position="455"/>
        <end position="464"/>
    </location>
</feature>
<dbReference type="Gene3D" id="3.30.830.10">
    <property type="entry name" value="Metalloenzyme, LuxS/M16 peptidase-like"/>
    <property type="match status" value="2"/>
</dbReference>
<evidence type="ECO:0000313" key="7">
    <source>
        <dbReference type="Proteomes" id="UP000297273"/>
    </source>
</evidence>
<feature type="signal peptide" evidence="2">
    <location>
        <begin position="1"/>
        <end position="23"/>
    </location>
</feature>
<evidence type="ECO:0000256" key="2">
    <source>
        <dbReference type="SAM" id="SignalP"/>
    </source>
</evidence>
<dbReference type="InterPro" id="IPR007863">
    <property type="entry name" value="Peptidase_M16_C"/>
</dbReference>
<accession>A0A5F1ZU53</accession>
<dbReference type="Proteomes" id="UP000297273">
    <property type="component" value="Unassembled WGS sequence"/>
</dbReference>
<dbReference type="EMBL" id="RQGC01000007">
    <property type="protein sequence ID" value="TGL40499.1"/>
    <property type="molecule type" value="Genomic_DNA"/>
</dbReference>
<evidence type="ECO:0000313" key="6">
    <source>
        <dbReference type="EMBL" id="TGL40499.1"/>
    </source>
</evidence>
<organism evidence="5 8">
    <name type="scientific">Leptospira langatensis</name>
    <dbReference type="NCBI Taxonomy" id="2484983"/>
    <lineage>
        <taxon>Bacteria</taxon>
        <taxon>Pseudomonadati</taxon>
        <taxon>Spirochaetota</taxon>
        <taxon>Spirochaetia</taxon>
        <taxon>Leptospirales</taxon>
        <taxon>Leptospiraceae</taxon>
        <taxon>Leptospira</taxon>
    </lineage>
</organism>
<dbReference type="PANTHER" id="PTHR11851:SF225">
    <property type="entry name" value="NON-PEPTIDASE HOMOLOG YMXG"/>
    <property type="match status" value="1"/>
</dbReference>
<gene>
    <name evidence="5" type="ORF">EHO57_15570</name>
    <name evidence="6" type="ORF">EHQ53_10930</name>
</gene>
<name>A0A5F1ZU53_9LEPT</name>
<dbReference type="GO" id="GO:0046872">
    <property type="term" value="F:metal ion binding"/>
    <property type="evidence" value="ECO:0007669"/>
    <property type="project" value="InterPro"/>
</dbReference>
<protein>
    <submittedName>
        <fullName evidence="5">Insulinase family protein</fullName>
    </submittedName>
</protein>
<dbReference type="AlphaFoldDB" id="A0A5F1ZU53"/>
<proteinExistence type="predicted"/>
<dbReference type="OrthoDB" id="9811314at2"/>
<dbReference type="SUPFAM" id="SSF63411">
    <property type="entry name" value="LuxS/MPP-like metallohydrolase"/>
    <property type="match status" value="2"/>
</dbReference>
<dbReference type="EMBL" id="RQER01000010">
    <property type="protein sequence ID" value="TGJ98932.1"/>
    <property type="molecule type" value="Genomic_DNA"/>
</dbReference>
<dbReference type="InterPro" id="IPR011765">
    <property type="entry name" value="Pept_M16_N"/>
</dbReference>
<dbReference type="InterPro" id="IPR050361">
    <property type="entry name" value="MPP/UQCRC_Complex"/>
</dbReference>
<reference evidence="5 8" key="2">
    <citation type="journal article" date="2019" name="PLoS Negl. Trop. Dis.">
        <title>Revisiting the worldwide diversity of Leptospira species in the environment.</title>
        <authorList>
            <person name="Vincent A.T."/>
            <person name="Schiettekatte O."/>
            <person name="Bourhy P."/>
            <person name="Veyrier F.J."/>
            <person name="Picardeau M."/>
        </authorList>
    </citation>
    <scope>NUCLEOTIDE SEQUENCE [LARGE SCALE GENOMIC DNA]</scope>
    <source>
        <strain evidence="6">201702690</strain>
        <strain evidence="5 8">SSW18</strain>
    </source>
</reference>
<feature type="region of interest" description="Disordered" evidence="1">
    <location>
        <begin position="454"/>
        <end position="476"/>
    </location>
</feature>
<evidence type="ECO:0000313" key="8">
    <source>
        <dbReference type="Proteomes" id="UP000297946"/>
    </source>
</evidence>